<comment type="caution">
    <text evidence="2">Lacks conserved residue(s) required for the propagation of feature annotation.</text>
</comment>
<dbReference type="PANTHER" id="PTHR24043">
    <property type="entry name" value="SCAVENGER RECEPTOR CLASS F"/>
    <property type="match status" value="1"/>
</dbReference>
<organism evidence="5 6">
    <name type="scientific">Saccoglossus kowalevskii</name>
    <name type="common">Acorn worm</name>
    <dbReference type="NCBI Taxonomy" id="10224"/>
    <lineage>
        <taxon>Eukaryota</taxon>
        <taxon>Metazoa</taxon>
        <taxon>Hemichordata</taxon>
        <taxon>Enteropneusta</taxon>
        <taxon>Harrimaniidae</taxon>
        <taxon>Saccoglossus</taxon>
    </lineage>
</organism>
<dbReference type="InterPro" id="IPR042635">
    <property type="entry name" value="MEGF10/SREC1/2-like"/>
</dbReference>
<dbReference type="InterPro" id="IPR000742">
    <property type="entry name" value="EGF"/>
</dbReference>
<keyword evidence="3" id="KW-0812">Transmembrane</keyword>
<evidence type="ECO:0000256" key="1">
    <source>
        <dbReference type="ARBA" id="ARBA00022536"/>
    </source>
</evidence>
<evidence type="ECO:0000256" key="3">
    <source>
        <dbReference type="SAM" id="Phobius"/>
    </source>
</evidence>
<accession>A0ABM0MBG4</accession>
<name>A0ABM0MBG4_SACKO</name>
<feature type="transmembrane region" description="Helical" evidence="3">
    <location>
        <begin position="134"/>
        <end position="157"/>
    </location>
</feature>
<feature type="domain" description="EGF-like" evidence="4">
    <location>
        <begin position="29"/>
        <end position="63"/>
    </location>
</feature>
<evidence type="ECO:0000259" key="4">
    <source>
        <dbReference type="PROSITE" id="PS50026"/>
    </source>
</evidence>
<dbReference type="Proteomes" id="UP000694865">
    <property type="component" value="Unplaced"/>
</dbReference>
<evidence type="ECO:0000313" key="5">
    <source>
        <dbReference type="Proteomes" id="UP000694865"/>
    </source>
</evidence>
<dbReference type="Gene3D" id="2.170.300.10">
    <property type="entry name" value="Tie2 ligand-binding domain superfamily"/>
    <property type="match status" value="1"/>
</dbReference>
<keyword evidence="5" id="KW-1185">Reference proteome</keyword>
<evidence type="ECO:0000313" key="6">
    <source>
        <dbReference type="RefSeq" id="XP_006817355.1"/>
    </source>
</evidence>
<sequence length="206" mass="23017">MKVTLLDGCICDPGWTGSSCEERCPIGTYGDKCIGECRCKHGICDTTTGQCFCDSGYSGDSCEQLCPYGFYGNSCKYPCTCYDSSCTCHPVTGNCNISYLENYNYDLFQASHCIANDIIEEQHLVEFVPLQKNYYFIGLCISVTIAIISIVCNFLILCYRCQCACSTRPTPLYHRIRADIMDNSEDDSEEIMMNDLSLKMSKTGRA</sequence>
<proteinExistence type="predicted"/>
<dbReference type="InterPro" id="IPR002049">
    <property type="entry name" value="LE_dom"/>
</dbReference>
<gene>
    <name evidence="6" type="primary">LOC102802783</name>
</gene>
<keyword evidence="1 2" id="KW-0245">EGF-like domain</keyword>
<keyword evidence="3" id="KW-0472">Membrane</keyword>
<dbReference type="GeneID" id="102802783"/>
<keyword evidence="2" id="KW-1015">Disulfide bond</keyword>
<dbReference type="RefSeq" id="XP_006817355.1">
    <property type="nucleotide sequence ID" value="XM_006817292.1"/>
</dbReference>
<feature type="disulfide bond" evidence="2">
    <location>
        <begin position="53"/>
        <end position="62"/>
    </location>
</feature>
<protein>
    <submittedName>
        <fullName evidence="6">Uncharacterized protein LOC102802783</fullName>
    </submittedName>
</protein>
<dbReference type="PANTHER" id="PTHR24043:SF8">
    <property type="entry name" value="EGF-LIKE DOMAIN-CONTAINING PROTEIN"/>
    <property type="match status" value="1"/>
</dbReference>
<keyword evidence="3" id="KW-1133">Transmembrane helix</keyword>
<reference evidence="6" key="1">
    <citation type="submission" date="2025-08" db="UniProtKB">
        <authorList>
            <consortium name="RefSeq"/>
        </authorList>
    </citation>
    <scope>IDENTIFICATION</scope>
    <source>
        <tissue evidence="6">Testes</tissue>
    </source>
</reference>
<dbReference type="CDD" id="cd00055">
    <property type="entry name" value="EGF_Lam"/>
    <property type="match status" value="1"/>
</dbReference>
<dbReference type="PROSITE" id="PS50026">
    <property type="entry name" value="EGF_3"/>
    <property type="match status" value="1"/>
</dbReference>
<dbReference type="PROSITE" id="PS00022">
    <property type="entry name" value="EGF_1"/>
    <property type="match status" value="2"/>
</dbReference>
<evidence type="ECO:0000256" key="2">
    <source>
        <dbReference type="PROSITE-ProRule" id="PRU00076"/>
    </source>
</evidence>